<evidence type="ECO:0000256" key="1">
    <source>
        <dbReference type="ARBA" id="ARBA00008791"/>
    </source>
</evidence>
<dbReference type="PANTHER" id="PTHR46268">
    <property type="entry name" value="STRESS RESPONSE PROTEIN NHAX"/>
    <property type="match status" value="1"/>
</dbReference>
<dbReference type="Pfam" id="PF00582">
    <property type="entry name" value="Usp"/>
    <property type="match status" value="1"/>
</dbReference>
<comment type="similarity">
    <text evidence="1">Belongs to the universal stress protein A family.</text>
</comment>
<protein>
    <submittedName>
        <fullName evidence="3">Universal stress family protein</fullName>
    </submittedName>
</protein>
<dbReference type="Proteomes" id="UP000077927">
    <property type="component" value="Chromosome 1"/>
</dbReference>
<dbReference type="InterPro" id="IPR006015">
    <property type="entry name" value="Universal_stress_UspA"/>
</dbReference>
<proteinExistence type="inferred from homology"/>
<dbReference type="InterPro" id="IPR006016">
    <property type="entry name" value="UspA"/>
</dbReference>
<reference evidence="3 4" key="1">
    <citation type="submission" date="2015-09" db="EMBL/GenBank/DDBJ databases">
        <authorList>
            <person name="Xu Y."/>
            <person name="Nagy A."/>
            <person name="Liu N.T."/>
            <person name="Nou X."/>
        </authorList>
    </citation>
    <scope>NUCLEOTIDE SEQUENCE [LARGE SCALE GENOMIC DNA]</scope>
    <source>
        <strain evidence="3 4">FC1138</strain>
    </source>
</reference>
<organism evidence="3 4">
    <name type="scientific">Ralstonia insidiosa</name>
    <dbReference type="NCBI Taxonomy" id="190721"/>
    <lineage>
        <taxon>Bacteria</taxon>
        <taxon>Pseudomonadati</taxon>
        <taxon>Pseudomonadota</taxon>
        <taxon>Betaproteobacteria</taxon>
        <taxon>Burkholderiales</taxon>
        <taxon>Burkholderiaceae</taxon>
        <taxon>Ralstonia</taxon>
    </lineage>
</organism>
<evidence type="ECO:0000313" key="3">
    <source>
        <dbReference type="EMBL" id="ANH71490.1"/>
    </source>
</evidence>
<dbReference type="CDD" id="cd00293">
    <property type="entry name" value="USP-like"/>
    <property type="match status" value="1"/>
</dbReference>
<dbReference type="InterPro" id="IPR014729">
    <property type="entry name" value="Rossmann-like_a/b/a_fold"/>
</dbReference>
<dbReference type="Gene3D" id="3.40.50.620">
    <property type="entry name" value="HUPs"/>
    <property type="match status" value="1"/>
</dbReference>
<dbReference type="AlphaFoldDB" id="A0AAC9BD21"/>
<sequence>MYDTIMVAIDGSPTAQHALDEAIRLAKAVGSKLVIAHVVDNTHVKWDLGALNMRKITETLIEHGHKLVAEAMLKAQQAGVQAAKVTTDDPLTYIDVATELERLALQAGAQAMVLGTHGRRGVRRALLGSVAESVVRLSSLPVLLVR</sequence>
<accession>A0AAC9BD21</accession>
<dbReference type="KEGG" id="rin:ACS15_2962"/>
<feature type="domain" description="UspA" evidence="2">
    <location>
        <begin position="1"/>
        <end position="146"/>
    </location>
</feature>
<dbReference type="SUPFAM" id="SSF52402">
    <property type="entry name" value="Adenine nucleotide alpha hydrolases-like"/>
    <property type="match status" value="1"/>
</dbReference>
<dbReference type="PRINTS" id="PR01438">
    <property type="entry name" value="UNVRSLSTRESS"/>
</dbReference>
<name>A0AAC9BD21_9RALS</name>
<dbReference type="PANTHER" id="PTHR46268:SF15">
    <property type="entry name" value="UNIVERSAL STRESS PROTEIN HP_0031"/>
    <property type="match status" value="1"/>
</dbReference>
<dbReference type="RefSeq" id="WP_021195939.1">
    <property type="nucleotide sequence ID" value="NZ_CP012605.1"/>
</dbReference>
<gene>
    <name evidence="3" type="ORF">ACS15_2962</name>
</gene>
<evidence type="ECO:0000259" key="2">
    <source>
        <dbReference type="Pfam" id="PF00582"/>
    </source>
</evidence>
<dbReference type="EMBL" id="CP012605">
    <property type="protein sequence ID" value="ANH71490.1"/>
    <property type="molecule type" value="Genomic_DNA"/>
</dbReference>
<evidence type="ECO:0000313" key="4">
    <source>
        <dbReference type="Proteomes" id="UP000077927"/>
    </source>
</evidence>